<dbReference type="GO" id="GO:0003677">
    <property type="term" value="F:DNA binding"/>
    <property type="evidence" value="ECO:0007669"/>
    <property type="project" value="UniProtKB-KW"/>
</dbReference>
<keyword evidence="6" id="KW-1185">Reference proteome</keyword>
<dbReference type="RefSeq" id="WP_129227570.1">
    <property type="nucleotide sequence ID" value="NZ_QYBB01000015.1"/>
</dbReference>
<dbReference type="InterPro" id="IPR036390">
    <property type="entry name" value="WH_DNA-bd_sf"/>
</dbReference>
<dbReference type="PROSITE" id="PS50987">
    <property type="entry name" value="HTH_ARSR_2"/>
    <property type="match status" value="1"/>
</dbReference>
<organism evidence="5 6">
    <name type="scientific">Lichenibacterium minor</name>
    <dbReference type="NCBI Taxonomy" id="2316528"/>
    <lineage>
        <taxon>Bacteria</taxon>
        <taxon>Pseudomonadati</taxon>
        <taxon>Pseudomonadota</taxon>
        <taxon>Alphaproteobacteria</taxon>
        <taxon>Hyphomicrobiales</taxon>
        <taxon>Lichenihabitantaceae</taxon>
        <taxon>Lichenibacterium</taxon>
    </lineage>
</organism>
<dbReference type="PANTHER" id="PTHR43132:SF2">
    <property type="entry name" value="ARSENICAL RESISTANCE OPERON REPRESSOR ARSR-RELATED"/>
    <property type="match status" value="1"/>
</dbReference>
<gene>
    <name evidence="5" type="ORF">D3273_14305</name>
</gene>
<evidence type="ECO:0000259" key="4">
    <source>
        <dbReference type="PROSITE" id="PS50987"/>
    </source>
</evidence>
<keyword evidence="2" id="KW-0238">DNA-binding</keyword>
<dbReference type="PRINTS" id="PR00778">
    <property type="entry name" value="HTHARSR"/>
</dbReference>
<dbReference type="SUPFAM" id="SSF46785">
    <property type="entry name" value="Winged helix' DNA-binding domain"/>
    <property type="match status" value="1"/>
</dbReference>
<dbReference type="PANTHER" id="PTHR43132">
    <property type="entry name" value="ARSENICAL RESISTANCE OPERON REPRESSOR ARSR-RELATED"/>
    <property type="match status" value="1"/>
</dbReference>
<sequence length="125" mass="12686">MTAPPELDTAAERLRALANPARLRIALRLLDGECAVGAIEAELGMRQPALSQQLAVLREAGLIASRRDARAVIYALSEPDGAALVRGLAAGLGLAGSSAPAPAVPIRRPASALMGAAFASVGRPA</sequence>
<dbReference type="Proteomes" id="UP000290759">
    <property type="component" value="Unassembled WGS sequence"/>
</dbReference>
<evidence type="ECO:0000313" key="5">
    <source>
        <dbReference type="EMBL" id="RYC31287.1"/>
    </source>
</evidence>
<dbReference type="NCBIfam" id="NF033788">
    <property type="entry name" value="HTH_metalloreg"/>
    <property type="match status" value="1"/>
</dbReference>
<dbReference type="EMBL" id="QYBB01000015">
    <property type="protein sequence ID" value="RYC31287.1"/>
    <property type="molecule type" value="Genomic_DNA"/>
</dbReference>
<protein>
    <submittedName>
        <fullName evidence="5">ArsR family transcriptional regulator</fullName>
    </submittedName>
</protein>
<evidence type="ECO:0000313" key="6">
    <source>
        <dbReference type="Proteomes" id="UP000290759"/>
    </source>
</evidence>
<comment type="caution">
    <text evidence="5">The sequence shown here is derived from an EMBL/GenBank/DDBJ whole genome shotgun (WGS) entry which is preliminary data.</text>
</comment>
<proteinExistence type="predicted"/>
<keyword evidence="3" id="KW-0804">Transcription</keyword>
<dbReference type="GO" id="GO:0003700">
    <property type="term" value="F:DNA-binding transcription factor activity"/>
    <property type="evidence" value="ECO:0007669"/>
    <property type="project" value="InterPro"/>
</dbReference>
<dbReference type="AlphaFoldDB" id="A0A4Q2U8A2"/>
<keyword evidence="1" id="KW-0805">Transcription regulation</keyword>
<feature type="domain" description="HTH arsR-type" evidence="4">
    <location>
        <begin position="2"/>
        <end position="96"/>
    </location>
</feature>
<dbReference type="InterPro" id="IPR001845">
    <property type="entry name" value="HTH_ArsR_DNA-bd_dom"/>
</dbReference>
<accession>A0A4Q2U8A2</accession>
<evidence type="ECO:0000256" key="3">
    <source>
        <dbReference type="ARBA" id="ARBA00023163"/>
    </source>
</evidence>
<evidence type="ECO:0000256" key="2">
    <source>
        <dbReference type="ARBA" id="ARBA00023125"/>
    </source>
</evidence>
<dbReference type="Gene3D" id="1.10.10.10">
    <property type="entry name" value="Winged helix-like DNA-binding domain superfamily/Winged helix DNA-binding domain"/>
    <property type="match status" value="1"/>
</dbReference>
<dbReference type="InterPro" id="IPR051011">
    <property type="entry name" value="Metal_resp_trans_reg"/>
</dbReference>
<dbReference type="SMART" id="SM00418">
    <property type="entry name" value="HTH_ARSR"/>
    <property type="match status" value="1"/>
</dbReference>
<dbReference type="OrthoDB" id="194599at2"/>
<name>A0A4Q2U8A2_9HYPH</name>
<reference evidence="5 6" key="2">
    <citation type="submission" date="2019-02" db="EMBL/GenBank/DDBJ databases">
        <title>'Lichenibacterium ramalinii' gen. nov. sp. nov., 'Lichenibacterium minor' gen. nov. sp. nov.</title>
        <authorList>
            <person name="Pankratov T."/>
        </authorList>
    </citation>
    <scope>NUCLEOTIDE SEQUENCE [LARGE SCALE GENOMIC DNA]</scope>
    <source>
        <strain evidence="5 6">RmlP026</strain>
    </source>
</reference>
<dbReference type="InterPro" id="IPR011991">
    <property type="entry name" value="ArsR-like_HTH"/>
</dbReference>
<dbReference type="Pfam" id="PF01022">
    <property type="entry name" value="HTH_5"/>
    <property type="match status" value="1"/>
</dbReference>
<dbReference type="CDD" id="cd00090">
    <property type="entry name" value="HTH_ARSR"/>
    <property type="match status" value="1"/>
</dbReference>
<dbReference type="InterPro" id="IPR036388">
    <property type="entry name" value="WH-like_DNA-bd_sf"/>
</dbReference>
<evidence type="ECO:0000256" key="1">
    <source>
        <dbReference type="ARBA" id="ARBA00023015"/>
    </source>
</evidence>
<reference evidence="5 6" key="1">
    <citation type="submission" date="2018-12" db="EMBL/GenBank/DDBJ databases">
        <authorList>
            <person name="Grouzdev D.S."/>
            <person name="Krutkina M.S."/>
        </authorList>
    </citation>
    <scope>NUCLEOTIDE SEQUENCE [LARGE SCALE GENOMIC DNA]</scope>
    <source>
        <strain evidence="5 6">RmlP026</strain>
    </source>
</reference>